<sequence length="446" mass="47366">MGNNAKGFEFRKFATPRIIGGIAIVIIVLWALSIIFGSSGGSSSQRRAEQPHDSAEATSPAGGTGSHQTAQSARPSASGAAATGHGTGTAAAPATAGHGATAAHGTTDAHGTPVARGTAARSVPGAHGQETAAHGTAQTATAHPKAARQQQPAAAATHDTQTGSHGTAAGPSTAEQGAAPGHPMPTTVTSPVVHKPKPKGVAFVEATIKPLQFELEERWWGWRPNDIIDLTDNVNNFQMGVLEVTRRATVALAERISRTGTTDAFDENLEQAMNWFMVKASSYWFPSAESKYREGLEELQAYLEKLEIGNATFYTRTDNLIPLLASFEDLLGSCDENLVKEVNEDGTPVSHFAVDNYFYYTQGVASSMATVLEAVHHDFLITLESRNATELLHHAIVSCERAAAIEPWLVLDRNLSSIFANHRANMAAPISHARFYLGLLIKTLST</sequence>
<accession>A0A5K7YYV4</accession>
<dbReference type="EMBL" id="AP021874">
    <property type="protein sequence ID" value="BBO72351.1"/>
    <property type="molecule type" value="Genomic_DNA"/>
</dbReference>
<dbReference type="RefSeq" id="WP_155320060.1">
    <property type="nucleotide sequence ID" value="NZ_AP021874.1"/>
</dbReference>
<evidence type="ECO:0000313" key="4">
    <source>
        <dbReference type="Proteomes" id="UP000427906"/>
    </source>
</evidence>
<feature type="compositionally biased region" description="Basic and acidic residues" evidence="1">
    <location>
        <begin position="46"/>
        <end position="55"/>
    </location>
</feature>
<evidence type="ECO:0000256" key="1">
    <source>
        <dbReference type="SAM" id="MobiDB-lite"/>
    </source>
</evidence>
<gene>
    <name evidence="3" type="ORF">DSCA_62810</name>
</gene>
<name>A0A5K7YYV4_9BACT</name>
<keyword evidence="4" id="KW-1185">Reference proteome</keyword>
<dbReference type="KEGG" id="dalk:DSCA_62810"/>
<dbReference type="OrthoDB" id="5498048at2"/>
<reference evidence="3 4" key="1">
    <citation type="submission" date="2019-11" db="EMBL/GenBank/DDBJ databases">
        <title>Comparative genomics of hydrocarbon-degrading Desulfosarcina strains.</title>
        <authorList>
            <person name="Watanabe M."/>
            <person name="Kojima H."/>
            <person name="Fukui M."/>
        </authorList>
    </citation>
    <scope>NUCLEOTIDE SEQUENCE [LARGE SCALE GENOMIC DNA]</scope>
    <source>
        <strain evidence="3 4">PL12</strain>
    </source>
</reference>
<feature type="compositionally biased region" description="Low complexity" evidence="1">
    <location>
        <begin position="79"/>
        <end position="112"/>
    </location>
</feature>
<feature type="transmembrane region" description="Helical" evidence="2">
    <location>
        <begin position="18"/>
        <end position="37"/>
    </location>
</feature>
<keyword evidence="2" id="KW-1133">Transmembrane helix</keyword>
<protein>
    <recommendedName>
        <fullName evidence="5">DUF2333 domain-containing protein</fullName>
    </recommendedName>
</protein>
<dbReference type="InterPro" id="IPR016936">
    <property type="entry name" value="UCP029693"/>
</dbReference>
<dbReference type="Pfam" id="PF10095">
    <property type="entry name" value="DUF2333"/>
    <property type="match status" value="2"/>
</dbReference>
<keyword evidence="2" id="KW-0812">Transmembrane</keyword>
<feature type="compositionally biased region" description="Polar residues" evidence="1">
    <location>
        <begin position="66"/>
        <end position="75"/>
    </location>
</feature>
<evidence type="ECO:0000313" key="3">
    <source>
        <dbReference type="EMBL" id="BBO72351.1"/>
    </source>
</evidence>
<organism evidence="3 4">
    <name type="scientific">Desulfosarcina alkanivorans</name>
    <dbReference type="NCBI Taxonomy" id="571177"/>
    <lineage>
        <taxon>Bacteria</taxon>
        <taxon>Pseudomonadati</taxon>
        <taxon>Thermodesulfobacteriota</taxon>
        <taxon>Desulfobacteria</taxon>
        <taxon>Desulfobacterales</taxon>
        <taxon>Desulfosarcinaceae</taxon>
        <taxon>Desulfosarcina</taxon>
    </lineage>
</organism>
<feature type="compositionally biased region" description="Low complexity" evidence="1">
    <location>
        <begin position="128"/>
        <end position="156"/>
    </location>
</feature>
<feature type="region of interest" description="Disordered" evidence="1">
    <location>
        <begin position="40"/>
        <end position="193"/>
    </location>
</feature>
<evidence type="ECO:0008006" key="5">
    <source>
        <dbReference type="Google" id="ProtNLM"/>
    </source>
</evidence>
<evidence type="ECO:0000256" key="2">
    <source>
        <dbReference type="SAM" id="Phobius"/>
    </source>
</evidence>
<dbReference type="Proteomes" id="UP000427906">
    <property type="component" value="Chromosome"/>
</dbReference>
<dbReference type="AlphaFoldDB" id="A0A5K7YYV4"/>
<proteinExistence type="predicted"/>
<keyword evidence="2" id="KW-0472">Membrane</keyword>